<proteinExistence type="predicted"/>
<reference evidence="1 2" key="1">
    <citation type="journal article" date="2021" name="BMC Genomics">
        <title>Datura genome reveals duplications of psychoactive alkaloid biosynthetic genes and high mutation rate following tissue culture.</title>
        <authorList>
            <person name="Rajewski A."/>
            <person name="Carter-House D."/>
            <person name="Stajich J."/>
            <person name="Litt A."/>
        </authorList>
    </citation>
    <scope>NUCLEOTIDE SEQUENCE [LARGE SCALE GENOMIC DNA]</scope>
    <source>
        <strain evidence="1">AR-01</strain>
    </source>
</reference>
<accession>A0ABS8UPU5</accession>
<sequence>MASQRLFRVWPPCYSSSHGTSVPLRHTSPSAVRGCFVGLGTALGISYFISRAAKTSGSRVEAMEELDASSEK</sequence>
<comment type="caution">
    <text evidence="1">The sequence shown here is derived from an EMBL/GenBank/DDBJ whole genome shotgun (WGS) entry which is preliminary data.</text>
</comment>
<evidence type="ECO:0000313" key="2">
    <source>
        <dbReference type="Proteomes" id="UP000823775"/>
    </source>
</evidence>
<gene>
    <name evidence="1" type="ORF">HAX54_018492</name>
</gene>
<organism evidence="1 2">
    <name type="scientific">Datura stramonium</name>
    <name type="common">Jimsonweed</name>
    <name type="synonym">Common thornapple</name>
    <dbReference type="NCBI Taxonomy" id="4076"/>
    <lineage>
        <taxon>Eukaryota</taxon>
        <taxon>Viridiplantae</taxon>
        <taxon>Streptophyta</taxon>
        <taxon>Embryophyta</taxon>
        <taxon>Tracheophyta</taxon>
        <taxon>Spermatophyta</taxon>
        <taxon>Magnoliopsida</taxon>
        <taxon>eudicotyledons</taxon>
        <taxon>Gunneridae</taxon>
        <taxon>Pentapetalae</taxon>
        <taxon>asterids</taxon>
        <taxon>lamiids</taxon>
        <taxon>Solanales</taxon>
        <taxon>Solanaceae</taxon>
        <taxon>Solanoideae</taxon>
        <taxon>Datureae</taxon>
        <taxon>Datura</taxon>
    </lineage>
</organism>
<evidence type="ECO:0000313" key="1">
    <source>
        <dbReference type="EMBL" id="MCD9560060.1"/>
    </source>
</evidence>
<dbReference type="EMBL" id="JACEIK010002258">
    <property type="protein sequence ID" value="MCD9560060.1"/>
    <property type="molecule type" value="Genomic_DNA"/>
</dbReference>
<name>A0ABS8UPU5_DATST</name>
<keyword evidence="2" id="KW-1185">Reference proteome</keyword>
<dbReference type="Proteomes" id="UP000823775">
    <property type="component" value="Unassembled WGS sequence"/>
</dbReference>
<protein>
    <submittedName>
        <fullName evidence="1">Uncharacterized protein</fullName>
    </submittedName>
</protein>